<sequence>MTLITFLGIGNYTETTYNPCDFSNLPQPQHTDPQPLTSRFFSAALAKWTHPVRILVITTQDASNKHEKELRKELTGYEVEFFQLPLQTGTESDLWDYFQVLTENLCKGENIIADITHGFRSTPIVTLLALTYLRMTRAVQVHGLYYGAFDAVPRDYPLKPTFDLSPFLSLLQWTSAAESFFETGDATQISHLIEHTQRNLWANKTLSKSENPRNLTPLARTLRETSANLRTLRLQDLSTSASELKTKSDAAETEIDQFLPPFGHLIKLIADELIAHREAGLSSRKNSESNLPEETDLQAQLDLIRWLLAKGHPVSALTLAREWIVTAFAAHLRPAPPFPLVYSERKPFEAILNYRTNPKAKKQSLDEDLLAKSEELPPTLLATFETLWSQTTGPRNDLNHANHNDKSHKASALRDKVSELVAAFPTLIP</sequence>
<dbReference type="NCBIfam" id="TIGR02221">
    <property type="entry name" value="cas_TM1812"/>
    <property type="match status" value="1"/>
</dbReference>
<dbReference type="InterPro" id="IPR013383">
    <property type="entry name" value="CRISPR-assoc_prot_DxTHG_CS"/>
</dbReference>
<evidence type="ECO:0000256" key="1">
    <source>
        <dbReference type="SAM" id="MobiDB-lite"/>
    </source>
</evidence>
<organism evidence="2 3">
    <name type="scientific">Roseibacillus ishigakijimensis</name>
    <dbReference type="NCBI Taxonomy" id="454146"/>
    <lineage>
        <taxon>Bacteria</taxon>
        <taxon>Pseudomonadati</taxon>
        <taxon>Verrucomicrobiota</taxon>
        <taxon>Verrucomicrobiia</taxon>
        <taxon>Verrucomicrobiales</taxon>
        <taxon>Verrucomicrobiaceae</taxon>
        <taxon>Roseibacillus</taxon>
    </lineage>
</organism>
<dbReference type="InterPro" id="IPR011742">
    <property type="entry name" value="CRISPR-assoc_prot_TM1812"/>
</dbReference>
<dbReference type="EMBL" id="JAENIO010000003">
    <property type="protein sequence ID" value="MBK1832761.1"/>
    <property type="molecule type" value="Genomic_DNA"/>
</dbReference>
<comment type="caution">
    <text evidence="2">The sequence shown here is derived from an EMBL/GenBank/DDBJ whole genome shotgun (WGS) entry which is preliminary data.</text>
</comment>
<evidence type="ECO:0000313" key="2">
    <source>
        <dbReference type="EMBL" id="MBK1832761.1"/>
    </source>
</evidence>
<name>A0A934RQN2_9BACT</name>
<protein>
    <submittedName>
        <fullName evidence="2">TIGR02221 family CRISPR-associated protein</fullName>
    </submittedName>
</protein>
<dbReference type="RefSeq" id="WP_200390197.1">
    <property type="nucleotide sequence ID" value="NZ_JAENIO010000003.1"/>
</dbReference>
<accession>A0A934RQN2</accession>
<dbReference type="AlphaFoldDB" id="A0A934RQN2"/>
<keyword evidence="3" id="KW-1185">Reference proteome</keyword>
<dbReference type="Proteomes" id="UP000604083">
    <property type="component" value="Unassembled WGS sequence"/>
</dbReference>
<feature type="compositionally biased region" description="Basic and acidic residues" evidence="1">
    <location>
        <begin position="397"/>
        <end position="412"/>
    </location>
</feature>
<reference evidence="2" key="1">
    <citation type="submission" date="2021-01" db="EMBL/GenBank/DDBJ databases">
        <title>Modified the classification status of verrucomicrobia.</title>
        <authorList>
            <person name="Feng X."/>
        </authorList>
    </citation>
    <scope>NUCLEOTIDE SEQUENCE</scope>
    <source>
        <strain evidence="2">KCTC 12986</strain>
    </source>
</reference>
<gene>
    <name evidence="2" type="ORF">JIN78_01705</name>
</gene>
<evidence type="ECO:0000313" key="3">
    <source>
        <dbReference type="Proteomes" id="UP000604083"/>
    </source>
</evidence>
<proteinExistence type="predicted"/>
<dbReference type="NCBIfam" id="TIGR02549">
    <property type="entry name" value="CRISPR_DxTHG"/>
    <property type="match status" value="1"/>
</dbReference>
<dbReference type="SUPFAM" id="SSF160980">
    <property type="entry name" value="SSO1389-like"/>
    <property type="match status" value="1"/>
</dbReference>
<feature type="region of interest" description="Disordered" evidence="1">
    <location>
        <begin position="393"/>
        <end position="412"/>
    </location>
</feature>